<organism evidence="2 3">
    <name type="scientific">Candidatus Limenecus avicola</name>
    <dbReference type="NCBI Taxonomy" id="2840847"/>
    <lineage>
        <taxon>Bacteria</taxon>
        <taxon>Bacillati</taxon>
        <taxon>Bacillota</taxon>
        <taxon>Clostridia</taxon>
        <taxon>Eubacteriales</taxon>
        <taxon>Clostridiaceae</taxon>
        <taxon>Clostridiaceae incertae sedis</taxon>
        <taxon>Candidatus Limenecus</taxon>
    </lineage>
</organism>
<comment type="caution">
    <text evidence="2">The sequence shown here is derived from an EMBL/GenBank/DDBJ whole genome shotgun (WGS) entry which is preliminary data.</text>
</comment>
<dbReference type="AlphaFoldDB" id="A0A9D1SR53"/>
<proteinExistence type="inferred from homology"/>
<name>A0A9D1SR53_9CLOT</name>
<comment type="similarity">
    <text evidence="1">Belongs to the ROK (NagC/XylR) family.</text>
</comment>
<dbReference type="InterPro" id="IPR049874">
    <property type="entry name" value="ROK_cs"/>
</dbReference>
<evidence type="ECO:0000256" key="1">
    <source>
        <dbReference type="ARBA" id="ARBA00006479"/>
    </source>
</evidence>
<accession>A0A9D1SR53</accession>
<dbReference type="SUPFAM" id="SSF53067">
    <property type="entry name" value="Actin-like ATPase domain"/>
    <property type="match status" value="1"/>
</dbReference>
<evidence type="ECO:0000313" key="3">
    <source>
        <dbReference type="Proteomes" id="UP000886748"/>
    </source>
</evidence>
<reference evidence="2" key="1">
    <citation type="submission" date="2020-10" db="EMBL/GenBank/DDBJ databases">
        <authorList>
            <person name="Gilroy R."/>
        </authorList>
    </citation>
    <scope>NUCLEOTIDE SEQUENCE</scope>
    <source>
        <strain evidence="2">CHK154-7741</strain>
    </source>
</reference>
<dbReference type="PANTHER" id="PTHR18964:SF149">
    <property type="entry name" value="BIFUNCTIONAL UDP-N-ACETYLGLUCOSAMINE 2-EPIMERASE_N-ACETYLMANNOSAMINE KINASE"/>
    <property type="match status" value="1"/>
</dbReference>
<dbReference type="InterPro" id="IPR043129">
    <property type="entry name" value="ATPase_NBD"/>
</dbReference>
<dbReference type="PANTHER" id="PTHR18964">
    <property type="entry name" value="ROK (REPRESSOR, ORF, KINASE) FAMILY"/>
    <property type="match status" value="1"/>
</dbReference>
<dbReference type="Proteomes" id="UP000886748">
    <property type="component" value="Unassembled WGS sequence"/>
</dbReference>
<reference evidence="2" key="2">
    <citation type="journal article" date="2021" name="PeerJ">
        <title>Extensive microbial diversity within the chicken gut microbiome revealed by metagenomics and culture.</title>
        <authorList>
            <person name="Gilroy R."/>
            <person name="Ravi A."/>
            <person name="Getino M."/>
            <person name="Pursley I."/>
            <person name="Horton D.L."/>
            <person name="Alikhan N.F."/>
            <person name="Baker D."/>
            <person name="Gharbi K."/>
            <person name="Hall N."/>
            <person name="Watson M."/>
            <person name="Adriaenssens E.M."/>
            <person name="Foster-Nyarko E."/>
            <person name="Jarju S."/>
            <person name="Secka A."/>
            <person name="Antonio M."/>
            <person name="Oren A."/>
            <person name="Chaudhuri R.R."/>
            <person name="La Ragione R."/>
            <person name="Hildebrand F."/>
            <person name="Pallen M.J."/>
        </authorList>
    </citation>
    <scope>NUCLEOTIDE SEQUENCE</scope>
    <source>
        <strain evidence="2">CHK154-7741</strain>
    </source>
</reference>
<evidence type="ECO:0000313" key="2">
    <source>
        <dbReference type="EMBL" id="HIU91751.1"/>
    </source>
</evidence>
<dbReference type="InterPro" id="IPR000600">
    <property type="entry name" value="ROK"/>
</dbReference>
<dbReference type="Gene3D" id="3.30.420.40">
    <property type="match status" value="2"/>
</dbReference>
<protein>
    <submittedName>
        <fullName evidence="2">ROK family protein</fullName>
    </submittedName>
</protein>
<dbReference type="Pfam" id="PF00480">
    <property type="entry name" value="ROK"/>
    <property type="match status" value="1"/>
</dbReference>
<dbReference type="EMBL" id="DVOD01000012">
    <property type="protein sequence ID" value="HIU91751.1"/>
    <property type="molecule type" value="Genomic_DNA"/>
</dbReference>
<sequence>MPNYAIGIDLGGTKILTGLVNKGNGEVLYSIKQKTGKEKDAETIVEKLKLSIKELLETSHFDIAQIDSIGIGAPGQVDRDKGILVSAPNLNCENLNLKAIMEREFYIPTFIGNDVEIATLGEMKFGAGKDYNDFVCIFVGTGIGSGIACDGKVRHGATGTAGEIGHIIVDAGGRPCGCGANGCLEAYASRTAIEARIMGALKKGRPSVITEFMRDDKAISSKMIRKALEHKDELITQILFEASDYLSNGLATIINFYNPELIVMGGGLIDAVDEFYERTITKAKAKALPIPASKIQFKKAKLGDFSGVVGACFLQDSQKTRTPEKSGALN</sequence>
<dbReference type="PROSITE" id="PS01125">
    <property type="entry name" value="ROK"/>
    <property type="match status" value="1"/>
</dbReference>
<gene>
    <name evidence="2" type="ORF">IAD26_01305</name>
</gene>